<comment type="caution">
    <text evidence="1">The sequence shown here is derived from an EMBL/GenBank/DDBJ whole genome shotgun (WGS) entry which is preliminary data.</text>
</comment>
<sequence length="304" mass="30596">MCIRDSVNGLNDAHNALGDADVDVQSGGIARLHGSSDWTIDNDLDLVEGGELELSAGGGVVNFAGTPQQNISGGKVTLQTSVLYLGGSSGAANAAVLDTAHLNVGSNGVLHVATGDAAQVLDKLTLGSDGHIWFDGTLGVSGTGTTQLGQLEVGSLGDMTGTIHLTASSAAGSGGEIKAAELLNVADNGSFQSLIEVTGTDETITNDELSGTNLVVSGNTSVVSDIKDGSGNTVAEGTFGFGKTLVADGKHAGVQYELQLIKLLKTLEISESGSLDVQITGGGNLLVSKALTLTNKEGLSLIHI</sequence>
<feature type="non-terminal residue" evidence="1">
    <location>
        <position position="1"/>
    </location>
</feature>
<evidence type="ECO:0000313" key="2">
    <source>
        <dbReference type="Proteomes" id="UP000715095"/>
    </source>
</evidence>
<gene>
    <name evidence="1" type="ORF">H6A60_11630</name>
</gene>
<feature type="non-terminal residue" evidence="1">
    <location>
        <position position="304"/>
    </location>
</feature>
<dbReference type="EMBL" id="JACJJC010000123">
    <property type="protein sequence ID" value="MBM6705114.1"/>
    <property type="molecule type" value="Genomic_DNA"/>
</dbReference>
<reference evidence="1 2" key="1">
    <citation type="journal article" date="2021" name="Sci. Rep.">
        <title>The distribution of antibiotic resistance genes in chicken gut microbiota commensals.</title>
        <authorList>
            <person name="Juricova H."/>
            <person name="Matiasovicova J."/>
            <person name="Kubasova T."/>
            <person name="Cejkova D."/>
            <person name="Rychlik I."/>
        </authorList>
    </citation>
    <scope>NUCLEOTIDE SEQUENCE [LARGE SCALE GENOMIC DNA]</scope>
    <source>
        <strain evidence="1 2">An829</strain>
    </source>
</reference>
<evidence type="ECO:0000313" key="1">
    <source>
        <dbReference type="EMBL" id="MBM6705114.1"/>
    </source>
</evidence>
<proteinExistence type="predicted"/>
<keyword evidence="2" id="KW-1185">Reference proteome</keyword>
<name>A0ABS2DUZ3_9BURK</name>
<protein>
    <submittedName>
        <fullName evidence="1">Uncharacterized protein</fullName>
    </submittedName>
</protein>
<dbReference type="Proteomes" id="UP000715095">
    <property type="component" value="Unassembled WGS sequence"/>
</dbReference>
<organism evidence="1 2">
    <name type="scientific">Sutterella massiliensis</name>
    <dbReference type="NCBI Taxonomy" id="1816689"/>
    <lineage>
        <taxon>Bacteria</taxon>
        <taxon>Pseudomonadati</taxon>
        <taxon>Pseudomonadota</taxon>
        <taxon>Betaproteobacteria</taxon>
        <taxon>Burkholderiales</taxon>
        <taxon>Sutterellaceae</taxon>
        <taxon>Sutterella</taxon>
    </lineage>
</organism>
<accession>A0ABS2DUZ3</accession>